<dbReference type="Gene3D" id="1.10.418.10">
    <property type="entry name" value="Calponin-like domain"/>
    <property type="match status" value="1"/>
</dbReference>
<name>C1MHC6_MICPC</name>
<feature type="region of interest" description="Disordered" evidence="1">
    <location>
        <begin position="146"/>
        <end position="167"/>
    </location>
</feature>
<sequence length="167" mass="18390">MPLASSAHHSPVRDASLVNTTAIKRSELHSISKSELMHWLNTALRVDYTSVTELGDGCAYAQIIDAVFPDVVPLHKVKFNASFPQDKERNLIVVRDALKKIGCEGPNVDVKNLLAGKYAANNDFTRWLFAVVNRNCPGVEYSPRRIREDRERARPSTAGAASSSSPS</sequence>
<evidence type="ECO:0000313" key="3">
    <source>
        <dbReference type="EMBL" id="EEH60717.1"/>
    </source>
</evidence>
<reference evidence="3 4" key="1">
    <citation type="journal article" date="2009" name="Science">
        <title>Green evolution and dynamic adaptations revealed by genomes of the marine picoeukaryotes Micromonas.</title>
        <authorList>
            <person name="Worden A.Z."/>
            <person name="Lee J.H."/>
            <person name="Mock T."/>
            <person name="Rouze P."/>
            <person name="Simmons M.P."/>
            <person name="Aerts A.L."/>
            <person name="Allen A.E."/>
            <person name="Cuvelier M.L."/>
            <person name="Derelle E."/>
            <person name="Everett M.V."/>
            <person name="Foulon E."/>
            <person name="Grimwood J."/>
            <person name="Gundlach H."/>
            <person name="Henrissat B."/>
            <person name="Napoli C."/>
            <person name="McDonald S.M."/>
            <person name="Parker M.S."/>
            <person name="Rombauts S."/>
            <person name="Salamov A."/>
            <person name="Von Dassow P."/>
            <person name="Badger J.H."/>
            <person name="Coutinho P.M."/>
            <person name="Demir E."/>
            <person name="Dubchak I."/>
            <person name="Gentemann C."/>
            <person name="Eikrem W."/>
            <person name="Gready J.E."/>
            <person name="John U."/>
            <person name="Lanier W."/>
            <person name="Lindquist E.A."/>
            <person name="Lucas S."/>
            <person name="Mayer K.F."/>
            <person name="Moreau H."/>
            <person name="Not F."/>
            <person name="Otillar R."/>
            <person name="Panaud O."/>
            <person name="Pangilinan J."/>
            <person name="Paulsen I."/>
            <person name="Piegu B."/>
            <person name="Poliakov A."/>
            <person name="Robbens S."/>
            <person name="Schmutz J."/>
            <person name="Toulza E."/>
            <person name="Wyss T."/>
            <person name="Zelensky A."/>
            <person name="Zhou K."/>
            <person name="Armbrust E.V."/>
            <person name="Bhattacharya D."/>
            <person name="Goodenough U.W."/>
            <person name="Van de Peer Y."/>
            <person name="Grigoriev I.V."/>
        </authorList>
    </citation>
    <scope>NUCLEOTIDE SEQUENCE [LARGE SCALE GENOMIC DNA]</scope>
    <source>
        <strain evidence="3 4">CCMP1545</strain>
    </source>
</reference>
<evidence type="ECO:0000313" key="4">
    <source>
        <dbReference type="Proteomes" id="UP000001876"/>
    </source>
</evidence>
<keyword evidence="4" id="KW-1185">Reference proteome</keyword>
<dbReference type="eggNOG" id="KOG3000">
    <property type="taxonomic scope" value="Eukaryota"/>
</dbReference>
<accession>C1MHC6</accession>
<dbReference type="STRING" id="564608.C1MHC6"/>
<feature type="compositionally biased region" description="Low complexity" evidence="1">
    <location>
        <begin position="155"/>
        <end position="167"/>
    </location>
</feature>
<organism evidence="4">
    <name type="scientific">Micromonas pusilla (strain CCMP1545)</name>
    <name type="common">Picoplanktonic green alga</name>
    <dbReference type="NCBI Taxonomy" id="564608"/>
    <lineage>
        <taxon>Eukaryota</taxon>
        <taxon>Viridiplantae</taxon>
        <taxon>Chlorophyta</taxon>
        <taxon>Mamiellophyceae</taxon>
        <taxon>Mamiellales</taxon>
        <taxon>Mamiellaceae</taxon>
        <taxon>Micromonas</taxon>
    </lineage>
</organism>
<dbReference type="Pfam" id="PF00307">
    <property type="entry name" value="CH"/>
    <property type="match status" value="1"/>
</dbReference>
<protein>
    <submittedName>
        <fullName evidence="3">Predicted protein</fullName>
    </submittedName>
</protein>
<gene>
    <name evidence="3" type="ORF">MICPUCDRAFT_12488</name>
</gene>
<dbReference type="Proteomes" id="UP000001876">
    <property type="component" value="Unassembled WGS sequence"/>
</dbReference>
<dbReference type="InterPro" id="IPR036872">
    <property type="entry name" value="CH_dom_sf"/>
</dbReference>
<evidence type="ECO:0000259" key="2">
    <source>
        <dbReference type="PROSITE" id="PS50021"/>
    </source>
</evidence>
<dbReference type="SUPFAM" id="SSF47576">
    <property type="entry name" value="Calponin-homology domain, CH-domain"/>
    <property type="match status" value="1"/>
</dbReference>
<feature type="domain" description="Calponin-homology (CH)" evidence="2">
    <location>
        <begin position="30"/>
        <end position="133"/>
    </location>
</feature>
<dbReference type="AlphaFoldDB" id="C1MHC6"/>
<dbReference type="PANTHER" id="PTHR10623">
    <property type="entry name" value="MICROTUBULE-ASSOCIATED PROTEIN RP/EB FAMILY MEMBER"/>
    <property type="match status" value="1"/>
</dbReference>
<evidence type="ECO:0000256" key="1">
    <source>
        <dbReference type="SAM" id="MobiDB-lite"/>
    </source>
</evidence>
<dbReference type="OMA" id="NYEFAVW"/>
<dbReference type="KEGG" id="mpp:MICPUCDRAFT_12488"/>
<dbReference type="GeneID" id="9680347"/>
<dbReference type="RefSeq" id="XP_003055465.1">
    <property type="nucleotide sequence ID" value="XM_003055419.1"/>
</dbReference>
<dbReference type="GO" id="GO:0008017">
    <property type="term" value="F:microtubule binding"/>
    <property type="evidence" value="ECO:0007669"/>
    <property type="project" value="InterPro"/>
</dbReference>
<dbReference type="InterPro" id="IPR027328">
    <property type="entry name" value="MAPRE"/>
</dbReference>
<feature type="non-terminal residue" evidence="3">
    <location>
        <position position="167"/>
    </location>
</feature>
<proteinExistence type="predicted"/>
<dbReference type="OrthoDB" id="2119228at2759"/>
<dbReference type="PROSITE" id="PS50021">
    <property type="entry name" value="CH"/>
    <property type="match status" value="1"/>
</dbReference>
<dbReference type="EMBL" id="GG663735">
    <property type="protein sequence ID" value="EEH60717.1"/>
    <property type="molecule type" value="Genomic_DNA"/>
</dbReference>
<dbReference type="InterPro" id="IPR001715">
    <property type="entry name" value="CH_dom"/>
</dbReference>